<gene>
    <name evidence="1" type="ORF">FD47_GL000830</name>
</gene>
<dbReference type="RefSeq" id="WP_054733938.1">
    <property type="nucleotide sequence ID" value="NZ_AZFZ01000019.1"/>
</dbReference>
<organism evidence="1 2">
    <name type="scientific">Lentilactobacillus parafarraginis DSM 18390 = JCM 14109</name>
    <dbReference type="NCBI Taxonomy" id="1423786"/>
    <lineage>
        <taxon>Bacteria</taxon>
        <taxon>Bacillati</taxon>
        <taxon>Bacillota</taxon>
        <taxon>Bacilli</taxon>
        <taxon>Lactobacillales</taxon>
        <taxon>Lactobacillaceae</taxon>
        <taxon>Lentilactobacillus</taxon>
    </lineage>
</organism>
<comment type="caution">
    <text evidence="1">The sequence shown here is derived from an EMBL/GenBank/DDBJ whole genome shotgun (WGS) entry which is preliminary data.</text>
</comment>
<dbReference type="EMBL" id="AZFZ01000019">
    <property type="protein sequence ID" value="KRM44139.1"/>
    <property type="molecule type" value="Genomic_DNA"/>
</dbReference>
<dbReference type="Proteomes" id="UP000051010">
    <property type="component" value="Unassembled WGS sequence"/>
</dbReference>
<reference evidence="1 2" key="1">
    <citation type="journal article" date="2015" name="Genome Announc.">
        <title>Expanding the biotechnology potential of lactobacilli through comparative genomics of 213 strains and associated genera.</title>
        <authorList>
            <person name="Sun Z."/>
            <person name="Harris H.M."/>
            <person name="McCann A."/>
            <person name="Guo C."/>
            <person name="Argimon S."/>
            <person name="Zhang W."/>
            <person name="Yang X."/>
            <person name="Jeffery I.B."/>
            <person name="Cooney J.C."/>
            <person name="Kagawa T.F."/>
            <person name="Liu W."/>
            <person name="Song Y."/>
            <person name="Salvetti E."/>
            <person name="Wrobel A."/>
            <person name="Rasinkangas P."/>
            <person name="Parkhill J."/>
            <person name="Rea M.C."/>
            <person name="O'Sullivan O."/>
            <person name="Ritari J."/>
            <person name="Douillard F.P."/>
            <person name="Paul Ross R."/>
            <person name="Yang R."/>
            <person name="Briner A.E."/>
            <person name="Felis G.E."/>
            <person name="de Vos W.M."/>
            <person name="Barrangou R."/>
            <person name="Klaenhammer T.R."/>
            <person name="Caufield P.W."/>
            <person name="Cui Y."/>
            <person name="Zhang H."/>
            <person name="O'Toole P.W."/>
        </authorList>
    </citation>
    <scope>NUCLEOTIDE SEQUENCE [LARGE SCALE GENOMIC DNA]</scope>
    <source>
        <strain evidence="1 2">DSM 18390</strain>
    </source>
</reference>
<name>A0A0R1YWJ3_9LACO</name>
<dbReference type="PATRIC" id="fig|1423786.4.peg.874"/>
<evidence type="ECO:0000313" key="2">
    <source>
        <dbReference type="Proteomes" id="UP000051010"/>
    </source>
</evidence>
<proteinExistence type="predicted"/>
<evidence type="ECO:0000313" key="1">
    <source>
        <dbReference type="EMBL" id="KRM44139.1"/>
    </source>
</evidence>
<sequence length="144" mass="16722">MTLSEKVQAVLDSKASAYKIEQLTGVNSSIIIRLRNHSRTIGKLSLATAEKLEQYYDYRLAHLIKNTDNNAKLSYFRHRLTNLLQELYEAQEVRDKQQPELDDEDAMTAVIEQLFDDVLDDAEEIDKLQAIYNRLADNNKRLTY</sequence>
<dbReference type="AlphaFoldDB" id="A0A0R1YWJ3"/>
<accession>A0A0R1YWJ3</accession>
<protein>
    <submittedName>
        <fullName evidence="1">Uncharacterized protein</fullName>
    </submittedName>
</protein>